<dbReference type="InterPro" id="IPR001912">
    <property type="entry name" value="Ribosomal_uS4_N"/>
</dbReference>
<reference evidence="13 14" key="1">
    <citation type="submission" date="2016-11" db="EMBL/GenBank/DDBJ databases">
        <authorList>
            <person name="Jaros S."/>
            <person name="Januszkiewicz K."/>
            <person name="Wedrychowicz H."/>
        </authorList>
    </citation>
    <scope>NUCLEOTIDE SEQUENCE [LARGE SCALE GENOMIC DNA]</scope>
    <source>
        <strain evidence="13 14">DSM 13106</strain>
    </source>
</reference>
<dbReference type="InterPro" id="IPR036986">
    <property type="entry name" value="S4_RNA-bd_sf"/>
</dbReference>
<dbReference type="PROSITE" id="PS50889">
    <property type="entry name" value="S4"/>
    <property type="match status" value="1"/>
</dbReference>
<dbReference type="HAMAP" id="MF_01306_B">
    <property type="entry name" value="Ribosomal_uS4_B"/>
    <property type="match status" value="1"/>
</dbReference>
<dbReference type="PANTHER" id="PTHR11831">
    <property type="entry name" value="30S 40S RIBOSOMAL PROTEIN"/>
    <property type="match status" value="1"/>
</dbReference>
<sequence length="207" mass="23918">MARYTGPDCRLCRREGQKLYLKGDKCFTDKCPVSKRNYAPGQHGQSRKKLTEYGLQLREKQKVRRYYGIQESQMLKYFNMADKMKGITGENLLKILESRLDNVVYRMGFAASRDEARQLVTHGHFIVNGKKVDIPSMLIKVGDEIEVKAKSKNSPRFKELVENHRGTTVKWVDVNPEDLKGKVVAEPSREDIDLPIEEHLIVELYSK</sequence>
<dbReference type="NCBIfam" id="TIGR01017">
    <property type="entry name" value="rpsD_bact"/>
    <property type="match status" value="1"/>
</dbReference>
<protein>
    <recommendedName>
        <fullName evidence="8 9">Small ribosomal subunit protein uS4</fullName>
    </recommendedName>
</protein>
<evidence type="ECO:0000256" key="7">
    <source>
        <dbReference type="ARBA" id="ARBA00025813"/>
    </source>
</evidence>
<dbReference type="Pfam" id="PF01479">
    <property type="entry name" value="S4"/>
    <property type="match status" value="1"/>
</dbReference>
<gene>
    <name evidence="9" type="primary">rpsD</name>
    <name evidence="13" type="ORF">SAMN02745180_02707</name>
</gene>
<proteinExistence type="inferred from homology"/>
<dbReference type="Gene3D" id="1.10.1050.10">
    <property type="entry name" value="Ribosomal Protein S4 Delta 41, Chain A, domain 1"/>
    <property type="match status" value="1"/>
</dbReference>
<evidence type="ECO:0000256" key="9">
    <source>
        <dbReference type="HAMAP-Rule" id="MF_01306"/>
    </source>
</evidence>
<evidence type="ECO:0000259" key="12">
    <source>
        <dbReference type="SMART" id="SM01390"/>
    </source>
</evidence>
<dbReference type="SMART" id="SM01390">
    <property type="entry name" value="Ribosomal_S4"/>
    <property type="match status" value="1"/>
</dbReference>
<dbReference type="GO" id="GO:0015935">
    <property type="term" value="C:small ribosomal subunit"/>
    <property type="evidence" value="ECO:0007669"/>
    <property type="project" value="InterPro"/>
</dbReference>
<keyword evidence="4 9" id="KW-0694">RNA-binding</keyword>
<keyword evidence="5 9" id="KW-0689">Ribosomal protein</keyword>
<dbReference type="PANTHER" id="PTHR11831:SF4">
    <property type="entry name" value="SMALL RIBOSOMAL SUBUNIT PROTEIN US4M"/>
    <property type="match status" value="1"/>
</dbReference>
<evidence type="ECO:0000256" key="10">
    <source>
        <dbReference type="RuleBase" id="RU003699"/>
    </source>
</evidence>
<dbReference type="InterPro" id="IPR018079">
    <property type="entry name" value="Ribosomal_uS4_CS"/>
</dbReference>
<evidence type="ECO:0000256" key="6">
    <source>
        <dbReference type="ARBA" id="ARBA00023274"/>
    </source>
</evidence>
<evidence type="ECO:0000256" key="1">
    <source>
        <dbReference type="ARBA" id="ARBA00003866"/>
    </source>
</evidence>
<dbReference type="InterPro" id="IPR005709">
    <property type="entry name" value="Ribosomal_uS4_bac-type"/>
</dbReference>
<evidence type="ECO:0000313" key="14">
    <source>
        <dbReference type="Proteomes" id="UP000184389"/>
    </source>
</evidence>
<dbReference type="InterPro" id="IPR022801">
    <property type="entry name" value="Ribosomal_uS4"/>
</dbReference>
<feature type="domain" description="RNA-binding S4" evidence="11">
    <location>
        <begin position="98"/>
        <end position="162"/>
    </location>
</feature>
<dbReference type="SMART" id="SM00363">
    <property type="entry name" value="S4"/>
    <property type="match status" value="1"/>
</dbReference>
<keyword evidence="6 9" id="KW-0687">Ribonucleoprotein</keyword>
<dbReference type="Proteomes" id="UP000184389">
    <property type="component" value="Unassembled WGS sequence"/>
</dbReference>
<dbReference type="GO" id="GO:0019843">
    <property type="term" value="F:rRNA binding"/>
    <property type="evidence" value="ECO:0007669"/>
    <property type="project" value="UniProtKB-UniRule"/>
</dbReference>
<evidence type="ECO:0000259" key="11">
    <source>
        <dbReference type="SMART" id="SM00363"/>
    </source>
</evidence>
<name>A0A1M5Z4W4_9FIRM</name>
<dbReference type="SUPFAM" id="SSF55174">
    <property type="entry name" value="Alpha-L RNA-binding motif"/>
    <property type="match status" value="1"/>
</dbReference>
<comment type="subunit">
    <text evidence="7 9">Part of the 30S ribosomal subunit. Contacts protein S5. The interaction surface between S4 and S5 is involved in control of translational fidelity.</text>
</comment>
<dbReference type="AlphaFoldDB" id="A0A1M5Z4W4"/>
<dbReference type="Gene3D" id="3.10.290.10">
    <property type="entry name" value="RNA-binding S4 domain"/>
    <property type="match status" value="1"/>
</dbReference>
<dbReference type="CDD" id="cd00165">
    <property type="entry name" value="S4"/>
    <property type="match status" value="1"/>
</dbReference>
<dbReference type="Pfam" id="PF00163">
    <property type="entry name" value="Ribosomal_S4"/>
    <property type="match status" value="1"/>
</dbReference>
<dbReference type="NCBIfam" id="NF003717">
    <property type="entry name" value="PRK05327.1"/>
    <property type="match status" value="1"/>
</dbReference>
<organism evidence="13 14">
    <name type="scientific">Sporanaerobacter acetigenes DSM 13106</name>
    <dbReference type="NCBI Taxonomy" id="1123281"/>
    <lineage>
        <taxon>Bacteria</taxon>
        <taxon>Bacillati</taxon>
        <taxon>Bacillota</taxon>
        <taxon>Tissierellia</taxon>
        <taxon>Tissierellales</taxon>
        <taxon>Sporanaerobacteraceae</taxon>
        <taxon>Sporanaerobacter</taxon>
    </lineage>
</organism>
<evidence type="ECO:0000256" key="2">
    <source>
        <dbReference type="ARBA" id="ARBA00007465"/>
    </source>
</evidence>
<evidence type="ECO:0000256" key="8">
    <source>
        <dbReference type="ARBA" id="ARBA00035254"/>
    </source>
</evidence>
<keyword evidence="3 9" id="KW-0699">rRNA-binding</keyword>
<evidence type="ECO:0000256" key="4">
    <source>
        <dbReference type="ARBA" id="ARBA00022884"/>
    </source>
</evidence>
<keyword evidence="14" id="KW-1185">Reference proteome</keyword>
<evidence type="ECO:0000256" key="5">
    <source>
        <dbReference type="ARBA" id="ARBA00022980"/>
    </source>
</evidence>
<evidence type="ECO:0000256" key="3">
    <source>
        <dbReference type="ARBA" id="ARBA00022730"/>
    </source>
</evidence>
<dbReference type="RefSeq" id="WP_072745326.1">
    <property type="nucleotide sequence ID" value="NZ_FQXR01000020.1"/>
</dbReference>
<dbReference type="GO" id="GO:0006412">
    <property type="term" value="P:translation"/>
    <property type="evidence" value="ECO:0007669"/>
    <property type="project" value="UniProtKB-UniRule"/>
</dbReference>
<dbReference type="InterPro" id="IPR002942">
    <property type="entry name" value="S4_RNA-bd"/>
</dbReference>
<dbReference type="GO" id="GO:0042274">
    <property type="term" value="P:ribosomal small subunit biogenesis"/>
    <property type="evidence" value="ECO:0007669"/>
    <property type="project" value="TreeGrafter"/>
</dbReference>
<comment type="function">
    <text evidence="9">With S5 and S12 plays an important role in translational accuracy.</text>
</comment>
<dbReference type="PROSITE" id="PS00632">
    <property type="entry name" value="RIBOSOMAL_S4"/>
    <property type="match status" value="1"/>
</dbReference>
<feature type="domain" description="Small ribosomal subunit protein uS4 N-terminal" evidence="12">
    <location>
        <begin position="3"/>
        <end position="97"/>
    </location>
</feature>
<dbReference type="GO" id="GO:0003735">
    <property type="term" value="F:structural constituent of ribosome"/>
    <property type="evidence" value="ECO:0007669"/>
    <property type="project" value="InterPro"/>
</dbReference>
<comment type="similarity">
    <text evidence="2 9 10">Belongs to the universal ribosomal protein uS4 family.</text>
</comment>
<dbReference type="OrthoDB" id="9803672at2"/>
<evidence type="ECO:0000313" key="13">
    <source>
        <dbReference type="EMBL" id="SHI18923.1"/>
    </source>
</evidence>
<accession>A0A1M5Z4W4</accession>
<dbReference type="EMBL" id="FQXR01000020">
    <property type="protein sequence ID" value="SHI18923.1"/>
    <property type="molecule type" value="Genomic_DNA"/>
</dbReference>
<dbReference type="STRING" id="1123281.SAMN02745180_02707"/>
<dbReference type="FunFam" id="3.10.290.10:FF:000001">
    <property type="entry name" value="30S ribosomal protein S4"/>
    <property type="match status" value="1"/>
</dbReference>
<comment type="function">
    <text evidence="1 9">One of the primary rRNA binding proteins, it binds directly to 16S rRNA where it nucleates assembly of the body of the 30S subunit.</text>
</comment>
<dbReference type="FunFam" id="1.10.1050.10:FF:000001">
    <property type="entry name" value="30S ribosomal protein S4"/>
    <property type="match status" value="1"/>
</dbReference>